<comment type="caution">
    <text evidence="4">The sequence shown here is derived from an EMBL/GenBank/DDBJ whole genome shotgun (WGS) entry which is preliminary data.</text>
</comment>
<feature type="compositionally biased region" description="Low complexity" evidence="1">
    <location>
        <begin position="108"/>
        <end position="128"/>
    </location>
</feature>
<feature type="signal peptide" evidence="2">
    <location>
        <begin position="1"/>
        <end position="19"/>
    </location>
</feature>
<protein>
    <recommendedName>
        <fullName evidence="3">GYF domain-containing protein</fullName>
    </recommendedName>
</protein>
<dbReference type="EMBL" id="CATQJL010000305">
    <property type="protein sequence ID" value="CAJ0601300.1"/>
    <property type="molecule type" value="Genomic_DNA"/>
</dbReference>
<proteinExistence type="predicted"/>
<dbReference type="Gene3D" id="3.30.1490.40">
    <property type="match status" value="1"/>
</dbReference>
<evidence type="ECO:0000256" key="2">
    <source>
        <dbReference type="SAM" id="SignalP"/>
    </source>
</evidence>
<feature type="chain" id="PRO_5041262747" description="GYF domain-containing protein" evidence="2">
    <location>
        <begin position="20"/>
        <end position="128"/>
    </location>
</feature>
<dbReference type="SUPFAM" id="SSF55277">
    <property type="entry name" value="GYF domain"/>
    <property type="match status" value="1"/>
</dbReference>
<dbReference type="PROSITE" id="PS50829">
    <property type="entry name" value="GYF"/>
    <property type="match status" value="1"/>
</dbReference>
<keyword evidence="5" id="KW-1185">Reference proteome</keyword>
<keyword evidence="2" id="KW-0732">Signal</keyword>
<feature type="domain" description="GYF" evidence="3">
    <location>
        <begin position="30"/>
        <end position="83"/>
    </location>
</feature>
<sequence>MHVMIFLCVLSAVFNKSMLSFFEKNLTLAMPLFSYIDENEQLRGPFEGVQMHYWYLKKYLPPTLHIFVHYGLYGRSTTLEELRERNGDLNPFFELVTLRRGNPYKPLSSNSNSHSSLSYGSFSKSSLT</sequence>
<feature type="region of interest" description="Disordered" evidence="1">
    <location>
        <begin position="105"/>
        <end position="128"/>
    </location>
</feature>
<evidence type="ECO:0000256" key="1">
    <source>
        <dbReference type="SAM" id="MobiDB-lite"/>
    </source>
</evidence>
<evidence type="ECO:0000313" key="4">
    <source>
        <dbReference type="EMBL" id="CAJ0601300.1"/>
    </source>
</evidence>
<dbReference type="InterPro" id="IPR003169">
    <property type="entry name" value="GYF"/>
</dbReference>
<dbReference type="InterPro" id="IPR035445">
    <property type="entry name" value="GYF-like_dom_sf"/>
</dbReference>
<name>A0AA36GZK7_CYLNA</name>
<accession>A0AA36GZK7</accession>
<dbReference type="AlphaFoldDB" id="A0AA36GZK7"/>
<gene>
    <name evidence="4" type="ORF">CYNAS_LOCUS13283</name>
</gene>
<dbReference type="Proteomes" id="UP001176961">
    <property type="component" value="Unassembled WGS sequence"/>
</dbReference>
<evidence type="ECO:0000313" key="5">
    <source>
        <dbReference type="Proteomes" id="UP001176961"/>
    </source>
</evidence>
<reference evidence="4" key="1">
    <citation type="submission" date="2023-07" db="EMBL/GenBank/DDBJ databases">
        <authorList>
            <consortium name="CYATHOMIX"/>
        </authorList>
    </citation>
    <scope>NUCLEOTIDE SEQUENCE</scope>
    <source>
        <strain evidence="4">N/A</strain>
    </source>
</reference>
<evidence type="ECO:0000259" key="3">
    <source>
        <dbReference type="PROSITE" id="PS50829"/>
    </source>
</evidence>
<dbReference type="Pfam" id="PF02213">
    <property type="entry name" value="GYF"/>
    <property type="match status" value="1"/>
</dbReference>
<organism evidence="4 5">
    <name type="scientific">Cylicocyclus nassatus</name>
    <name type="common">Nematode worm</name>
    <dbReference type="NCBI Taxonomy" id="53992"/>
    <lineage>
        <taxon>Eukaryota</taxon>
        <taxon>Metazoa</taxon>
        <taxon>Ecdysozoa</taxon>
        <taxon>Nematoda</taxon>
        <taxon>Chromadorea</taxon>
        <taxon>Rhabditida</taxon>
        <taxon>Rhabditina</taxon>
        <taxon>Rhabditomorpha</taxon>
        <taxon>Strongyloidea</taxon>
        <taxon>Strongylidae</taxon>
        <taxon>Cylicocyclus</taxon>
    </lineage>
</organism>